<dbReference type="Proteomes" id="UP000598820">
    <property type="component" value="Unassembled WGS sequence"/>
</dbReference>
<dbReference type="RefSeq" id="WP_190889402.1">
    <property type="nucleotide sequence ID" value="NZ_JACWZY010000022.1"/>
</dbReference>
<dbReference type="InterPro" id="IPR013783">
    <property type="entry name" value="Ig-like_fold"/>
</dbReference>
<organism evidence="1 2">
    <name type="scientific">Spirosoma profusum</name>
    <dbReference type="NCBI Taxonomy" id="2771354"/>
    <lineage>
        <taxon>Bacteria</taxon>
        <taxon>Pseudomonadati</taxon>
        <taxon>Bacteroidota</taxon>
        <taxon>Cytophagia</taxon>
        <taxon>Cytophagales</taxon>
        <taxon>Cytophagaceae</taxon>
        <taxon>Spirosoma</taxon>
    </lineage>
</organism>
<dbReference type="GO" id="GO:0016020">
    <property type="term" value="C:membrane"/>
    <property type="evidence" value="ECO:0007669"/>
    <property type="project" value="InterPro"/>
</dbReference>
<dbReference type="EMBL" id="JACWZY010000022">
    <property type="protein sequence ID" value="MBD2703563.1"/>
    <property type="molecule type" value="Genomic_DNA"/>
</dbReference>
<evidence type="ECO:0008006" key="3">
    <source>
        <dbReference type="Google" id="ProtNLM"/>
    </source>
</evidence>
<name>A0A926Y3N4_9BACT</name>
<dbReference type="AlphaFoldDB" id="A0A926Y3N4"/>
<evidence type="ECO:0000313" key="2">
    <source>
        <dbReference type="Proteomes" id="UP000598820"/>
    </source>
</evidence>
<evidence type="ECO:0000313" key="1">
    <source>
        <dbReference type="EMBL" id="MBD2703563.1"/>
    </source>
</evidence>
<protein>
    <recommendedName>
        <fullName evidence="3">Dystroglycan-type cadherin-like domain-containing protein</fullName>
    </recommendedName>
</protein>
<keyword evidence="2" id="KW-1185">Reference proteome</keyword>
<dbReference type="GO" id="GO:0005509">
    <property type="term" value="F:calcium ion binding"/>
    <property type="evidence" value="ECO:0007669"/>
    <property type="project" value="InterPro"/>
</dbReference>
<dbReference type="Gene3D" id="2.60.40.10">
    <property type="entry name" value="Immunoglobulins"/>
    <property type="match status" value="1"/>
</dbReference>
<dbReference type="Pfam" id="PF05345">
    <property type="entry name" value="He_PIG"/>
    <property type="match status" value="1"/>
</dbReference>
<sequence length="251" mass="26635">MAYFSDPDGQPLTYTAQNLPAGLSVNGGVLSGTPSVTGISNVTITALDPVGAQVSASFQLIVAPPPGQPTGFGIVGVSLASCETLSANRRWLTFTPQYSGVDGSPISFSVVNELLPTTQAGPYMLPLYTDNPVITLRAHQGSTPATYTYNWLVFCNLSGRVGVEESGAVLQVQVLGNPVASQTLEVEIRGVEGQRVGLELVDEQGHRLQEHNLERAGGVERVKLATVSRSGVMLLQVSTHKQRQVIRLVQP</sequence>
<proteinExistence type="predicted"/>
<reference evidence="1" key="1">
    <citation type="submission" date="2020-09" db="EMBL/GenBank/DDBJ databases">
        <authorList>
            <person name="Kim M.K."/>
        </authorList>
    </citation>
    <scope>NUCLEOTIDE SEQUENCE</scope>
    <source>
        <strain evidence="1">BT702</strain>
    </source>
</reference>
<gene>
    <name evidence="1" type="ORF">IC229_23165</name>
</gene>
<comment type="caution">
    <text evidence="1">The sequence shown here is derived from an EMBL/GenBank/DDBJ whole genome shotgun (WGS) entry which is preliminary data.</text>
</comment>
<accession>A0A926Y3N4</accession>
<dbReference type="SUPFAM" id="SSF49313">
    <property type="entry name" value="Cadherin-like"/>
    <property type="match status" value="1"/>
</dbReference>
<dbReference type="InterPro" id="IPR015919">
    <property type="entry name" value="Cadherin-like_sf"/>
</dbReference>